<keyword evidence="3" id="KW-0812">Transmembrane</keyword>
<gene>
    <name evidence="4" type="ORF">EJ04DRAFT_536235</name>
</gene>
<evidence type="ECO:0000256" key="2">
    <source>
        <dbReference type="SAM" id="MobiDB-lite"/>
    </source>
</evidence>
<feature type="transmembrane region" description="Helical" evidence="3">
    <location>
        <begin position="300"/>
        <end position="319"/>
    </location>
</feature>
<reference evidence="4" key="1">
    <citation type="journal article" date="2020" name="Stud. Mycol.">
        <title>101 Dothideomycetes genomes: a test case for predicting lifestyles and emergence of pathogens.</title>
        <authorList>
            <person name="Haridas S."/>
            <person name="Albert R."/>
            <person name="Binder M."/>
            <person name="Bloem J."/>
            <person name="Labutti K."/>
            <person name="Salamov A."/>
            <person name="Andreopoulos B."/>
            <person name="Baker S."/>
            <person name="Barry K."/>
            <person name="Bills G."/>
            <person name="Bluhm B."/>
            <person name="Cannon C."/>
            <person name="Castanera R."/>
            <person name="Culley D."/>
            <person name="Daum C."/>
            <person name="Ezra D."/>
            <person name="Gonzalez J."/>
            <person name="Henrissat B."/>
            <person name="Kuo A."/>
            <person name="Liang C."/>
            <person name="Lipzen A."/>
            <person name="Lutzoni F."/>
            <person name="Magnuson J."/>
            <person name="Mondo S."/>
            <person name="Nolan M."/>
            <person name="Ohm R."/>
            <person name="Pangilinan J."/>
            <person name="Park H.-J."/>
            <person name="Ramirez L."/>
            <person name="Alfaro M."/>
            <person name="Sun H."/>
            <person name="Tritt A."/>
            <person name="Yoshinaga Y."/>
            <person name="Zwiers L.-H."/>
            <person name="Turgeon B."/>
            <person name="Goodwin S."/>
            <person name="Spatafora J."/>
            <person name="Crous P."/>
            <person name="Grigoriev I."/>
        </authorList>
    </citation>
    <scope>NUCLEOTIDE SEQUENCE</scope>
    <source>
        <strain evidence="4">CBS 125425</strain>
    </source>
</reference>
<dbReference type="EMBL" id="ML996183">
    <property type="protein sequence ID" value="KAF2732084.1"/>
    <property type="molecule type" value="Genomic_DNA"/>
</dbReference>
<dbReference type="AlphaFoldDB" id="A0A9P4QSX1"/>
<comment type="caution">
    <text evidence="4">The sequence shown here is derived from an EMBL/GenBank/DDBJ whole genome shotgun (WGS) entry which is preliminary data.</text>
</comment>
<proteinExistence type="predicted"/>
<protein>
    <submittedName>
        <fullName evidence="4">Uncharacterized protein</fullName>
    </submittedName>
</protein>
<feature type="region of interest" description="Disordered" evidence="2">
    <location>
        <begin position="50"/>
        <end position="91"/>
    </location>
</feature>
<accession>A0A9P4QSX1</accession>
<dbReference type="PANTHER" id="PTHR34414">
    <property type="entry name" value="HET DOMAIN-CONTAINING PROTEIN-RELATED"/>
    <property type="match status" value="1"/>
</dbReference>
<dbReference type="Pfam" id="PF20246">
    <property type="entry name" value="DUF6601"/>
    <property type="match status" value="1"/>
</dbReference>
<keyword evidence="1" id="KW-0175">Coiled coil</keyword>
<feature type="coiled-coil region" evidence="1">
    <location>
        <begin position="366"/>
        <end position="393"/>
    </location>
</feature>
<sequence length="394" mass="45269">MGPGQARLVLLGNNKSATALPHGTVFVIPCLCYRSLHGLLLDAMSNPRLEPPFTKPTKPSTASHAPLPNGQTSPKPPSNSASSPKSTPLAPLESLPTIFSKKGSSELANDDIQAFLEVDLNLERLNRIHRHLWMAGRPLRAHPLHRYKMLRNDFVHTQQLDLHIVKFSTSVIIKPLPEWILDYEFWQKHLCDDEKLHKAACGFIVSYIWLVITPIDLKIAHDHDFLPESMTWPKWKAFVTDVYKHIDMNILDQVNERFHFGDLRLGRINSIYRIRHFHTHFVRGYLYGYNRYVVFFQRKFSWILIVFVFFSLVLSAMQVGVSLDPLSDNRPFLETSYGFVVFSIVSVAALLAVIGGLFVTIFIFNMIDAINHVKRVKQKRERLAKERDEKKHTP</sequence>
<keyword evidence="3" id="KW-1133">Transmembrane helix</keyword>
<name>A0A9P4QSX1_9PLEO</name>
<dbReference type="PANTHER" id="PTHR34414:SF1">
    <property type="entry name" value="SUBTILISIN-LIKE SERINE PROTEASE"/>
    <property type="match status" value="1"/>
</dbReference>
<dbReference type="Proteomes" id="UP000799444">
    <property type="component" value="Unassembled WGS sequence"/>
</dbReference>
<feature type="compositionally biased region" description="Low complexity" evidence="2">
    <location>
        <begin position="78"/>
        <end position="88"/>
    </location>
</feature>
<dbReference type="InterPro" id="IPR046536">
    <property type="entry name" value="DUF6601"/>
</dbReference>
<evidence type="ECO:0000256" key="1">
    <source>
        <dbReference type="SAM" id="Coils"/>
    </source>
</evidence>
<dbReference type="OrthoDB" id="5086500at2759"/>
<keyword evidence="5" id="KW-1185">Reference proteome</keyword>
<organism evidence="4 5">
    <name type="scientific">Polyplosphaeria fusca</name>
    <dbReference type="NCBI Taxonomy" id="682080"/>
    <lineage>
        <taxon>Eukaryota</taxon>
        <taxon>Fungi</taxon>
        <taxon>Dikarya</taxon>
        <taxon>Ascomycota</taxon>
        <taxon>Pezizomycotina</taxon>
        <taxon>Dothideomycetes</taxon>
        <taxon>Pleosporomycetidae</taxon>
        <taxon>Pleosporales</taxon>
        <taxon>Tetraplosphaeriaceae</taxon>
        <taxon>Polyplosphaeria</taxon>
    </lineage>
</organism>
<keyword evidence="3" id="KW-0472">Membrane</keyword>
<evidence type="ECO:0000313" key="5">
    <source>
        <dbReference type="Proteomes" id="UP000799444"/>
    </source>
</evidence>
<feature type="transmembrane region" description="Helical" evidence="3">
    <location>
        <begin position="339"/>
        <end position="367"/>
    </location>
</feature>
<evidence type="ECO:0000313" key="4">
    <source>
        <dbReference type="EMBL" id="KAF2732084.1"/>
    </source>
</evidence>
<evidence type="ECO:0000256" key="3">
    <source>
        <dbReference type="SAM" id="Phobius"/>
    </source>
</evidence>